<protein>
    <submittedName>
        <fullName evidence="2">Uncharacterized protein</fullName>
    </submittedName>
</protein>
<dbReference type="Proteomes" id="UP000326759">
    <property type="component" value="Unassembled WGS sequence"/>
</dbReference>
<evidence type="ECO:0000313" key="2">
    <source>
        <dbReference type="EMBL" id="KAB7506880.1"/>
    </source>
</evidence>
<dbReference type="OrthoDB" id="6152532at2759"/>
<feature type="compositionally biased region" description="Polar residues" evidence="1">
    <location>
        <begin position="87"/>
        <end position="103"/>
    </location>
</feature>
<organism evidence="2 3">
    <name type="scientific">Armadillidium nasatum</name>
    <dbReference type="NCBI Taxonomy" id="96803"/>
    <lineage>
        <taxon>Eukaryota</taxon>
        <taxon>Metazoa</taxon>
        <taxon>Ecdysozoa</taxon>
        <taxon>Arthropoda</taxon>
        <taxon>Crustacea</taxon>
        <taxon>Multicrustacea</taxon>
        <taxon>Malacostraca</taxon>
        <taxon>Eumalacostraca</taxon>
        <taxon>Peracarida</taxon>
        <taxon>Isopoda</taxon>
        <taxon>Oniscidea</taxon>
        <taxon>Crinocheta</taxon>
        <taxon>Armadillidiidae</taxon>
        <taxon>Armadillidium</taxon>
    </lineage>
</organism>
<feature type="region of interest" description="Disordered" evidence="1">
    <location>
        <begin position="1"/>
        <end position="28"/>
    </location>
</feature>
<feature type="compositionally biased region" description="Basic and acidic residues" evidence="1">
    <location>
        <begin position="77"/>
        <end position="86"/>
    </location>
</feature>
<feature type="region of interest" description="Disordered" evidence="1">
    <location>
        <begin position="77"/>
        <end position="103"/>
    </location>
</feature>
<keyword evidence="3" id="KW-1185">Reference proteome</keyword>
<dbReference type="AlphaFoldDB" id="A0A5N5TL38"/>
<name>A0A5N5TL38_9CRUS</name>
<evidence type="ECO:0000313" key="3">
    <source>
        <dbReference type="Proteomes" id="UP000326759"/>
    </source>
</evidence>
<sequence length="153" mass="16588">MSSMGIGNKPCLDIRPSEDQISDRSVSINKGPSFVGTLNLGFESGDSPKPLQRSVTRTSQCSAESGIITDIFPEREPEENHIKIERSNSTATNTSVDSALSPSNLLTQTPSSVFLTPLEEPTNSELHLDVRSVDKGKALLTTEVRVNFKELAI</sequence>
<comment type="caution">
    <text evidence="2">The sequence shown here is derived from an EMBL/GenBank/DDBJ whole genome shotgun (WGS) entry which is preliminary data.</text>
</comment>
<proteinExistence type="predicted"/>
<dbReference type="PANTHER" id="PTHR45845">
    <property type="entry name" value="RHO GUANINE NUCLEOTIDE EXCHANGE FACTOR-RELATED"/>
    <property type="match status" value="1"/>
</dbReference>
<gene>
    <name evidence="2" type="ORF">Anas_09605</name>
</gene>
<evidence type="ECO:0000256" key="1">
    <source>
        <dbReference type="SAM" id="MobiDB-lite"/>
    </source>
</evidence>
<reference evidence="2 3" key="1">
    <citation type="journal article" date="2019" name="PLoS Biol.">
        <title>Sex chromosomes control vertical transmission of feminizing Wolbachia symbionts in an isopod.</title>
        <authorList>
            <person name="Becking T."/>
            <person name="Chebbi M.A."/>
            <person name="Giraud I."/>
            <person name="Moumen B."/>
            <person name="Laverre T."/>
            <person name="Caubet Y."/>
            <person name="Peccoud J."/>
            <person name="Gilbert C."/>
            <person name="Cordaux R."/>
        </authorList>
    </citation>
    <scope>NUCLEOTIDE SEQUENCE [LARGE SCALE GENOMIC DNA]</scope>
    <source>
        <strain evidence="2">ANa2</strain>
        <tissue evidence="2">Whole body excluding digestive tract and cuticle</tissue>
    </source>
</reference>
<dbReference type="EMBL" id="SEYY01000596">
    <property type="protein sequence ID" value="KAB7506880.1"/>
    <property type="molecule type" value="Genomic_DNA"/>
</dbReference>
<accession>A0A5N5TL38</accession>
<dbReference type="PANTHER" id="PTHR45845:SF3">
    <property type="entry name" value="PURATROPHIN-1-LIKE, ISOFORM A"/>
    <property type="match status" value="1"/>
</dbReference>
<dbReference type="InterPro" id="IPR052231">
    <property type="entry name" value="Rho_GEF_signaling-related"/>
</dbReference>